<comment type="caution">
    <text evidence="2">The sequence shown here is derived from an EMBL/GenBank/DDBJ whole genome shotgun (WGS) entry which is preliminary data.</text>
</comment>
<evidence type="ECO:0000313" key="2">
    <source>
        <dbReference type="EMBL" id="KRN05627.1"/>
    </source>
</evidence>
<dbReference type="Proteomes" id="UP000050961">
    <property type="component" value="Unassembled WGS sequence"/>
</dbReference>
<gene>
    <name evidence="2" type="ORF">FD15_GL002190</name>
</gene>
<dbReference type="OrthoDB" id="1698302at2"/>
<organism evidence="2 3">
    <name type="scientific">Liquorilactobacillus sucicola DSM 21376 = JCM 15457</name>
    <dbReference type="NCBI Taxonomy" id="1423806"/>
    <lineage>
        <taxon>Bacteria</taxon>
        <taxon>Bacillati</taxon>
        <taxon>Bacillota</taxon>
        <taxon>Bacilli</taxon>
        <taxon>Lactobacillales</taxon>
        <taxon>Lactobacillaceae</taxon>
        <taxon>Liquorilactobacillus</taxon>
    </lineage>
</organism>
<dbReference type="InterPro" id="IPR021560">
    <property type="entry name" value="DUF3021"/>
</dbReference>
<keyword evidence="1" id="KW-0472">Membrane</keyword>
<accession>A0A023CV43</accession>
<keyword evidence="1" id="KW-1133">Transmembrane helix</keyword>
<protein>
    <recommendedName>
        <fullName evidence="4">Integral membrane protein</fullName>
    </recommendedName>
</protein>
<feature type="transmembrane region" description="Helical" evidence="1">
    <location>
        <begin position="87"/>
        <end position="108"/>
    </location>
</feature>
<keyword evidence="3" id="KW-1185">Reference proteome</keyword>
<evidence type="ECO:0000256" key="1">
    <source>
        <dbReference type="SAM" id="Phobius"/>
    </source>
</evidence>
<dbReference type="Pfam" id="PF11457">
    <property type="entry name" value="DUF3021"/>
    <property type="match status" value="1"/>
</dbReference>
<feature type="transmembrane region" description="Helical" evidence="1">
    <location>
        <begin position="114"/>
        <end position="136"/>
    </location>
</feature>
<dbReference type="EMBL" id="AYZF01000017">
    <property type="protein sequence ID" value="KRN05627.1"/>
    <property type="molecule type" value="Genomic_DNA"/>
</dbReference>
<evidence type="ECO:0008006" key="4">
    <source>
        <dbReference type="Google" id="ProtNLM"/>
    </source>
</evidence>
<dbReference type="AlphaFoldDB" id="A0A023CV43"/>
<feature type="transmembrane region" description="Helical" evidence="1">
    <location>
        <begin position="51"/>
        <end position="75"/>
    </location>
</feature>
<evidence type="ECO:0000313" key="3">
    <source>
        <dbReference type="Proteomes" id="UP000050961"/>
    </source>
</evidence>
<dbReference type="RefSeq" id="WP_034987227.1">
    <property type="nucleotide sequence ID" value="NZ_AYZF01000017.1"/>
</dbReference>
<name>A0A023CV43_9LACO</name>
<feature type="transmembrane region" description="Helical" evidence="1">
    <location>
        <begin position="9"/>
        <end position="31"/>
    </location>
</feature>
<dbReference type="STRING" id="1423806.FD15_GL002190"/>
<keyword evidence="1" id="KW-0812">Transmembrane</keyword>
<proteinExistence type="predicted"/>
<sequence length="150" mass="17509">MKAKVLKNMLFGISVSITIGLFISLAFSYIYGLENYAPSAPRFTEMFKKPLNALLASIILWALMGILFSQSSMIFEKEKWSITRRTLTHFFVTFFGFTPLAVLCGWFPLKWEMFIFFTIIFLVVYMTMWLVSMISARNDIKKINNKLKKR</sequence>
<dbReference type="eggNOG" id="ENOG5032WBZ">
    <property type="taxonomic scope" value="Bacteria"/>
</dbReference>
<reference evidence="2 3" key="1">
    <citation type="journal article" date="2015" name="Genome Announc.">
        <title>Expanding the biotechnology potential of lactobacilli through comparative genomics of 213 strains and associated genera.</title>
        <authorList>
            <person name="Sun Z."/>
            <person name="Harris H.M."/>
            <person name="McCann A."/>
            <person name="Guo C."/>
            <person name="Argimon S."/>
            <person name="Zhang W."/>
            <person name="Yang X."/>
            <person name="Jeffery I.B."/>
            <person name="Cooney J.C."/>
            <person name="Kagawa T.F."/>
            <person name="Liu W."/>
            <person name="Song Y."/>
            <person name="Salvetti E."/>
            <person name="Wrobel A."/>
            <person name="Rasinkangas P."/>
            <person name="Parkhill J."/>
            <person name="Rea M.C."/>
            <person name="O'Sullivan O."/>
            <person name="Ritari J."/>
            <person name="Douillard F.P."/>
            <person name="Paul Ross R."/>
            <person name="Yang R."/>
            <person name="Briner A.E."/>
            <person name="Felis G.E."/>
            <person name="de Vos W.M."/>
            <person name="Barrangou R."/>
            <person name="Klaenhammer T.R."/>
            <person name="Caufield P.W."/>
            <person name="Cui Y."/>
            <person name="Zhang H."/>
            <person name="O'Toole P.W."/>
        </authorList>
    </citation>
    <scope>NUCLEOTIDE SEQUENCE [LARGE SCALE GENOMIC DNA]</scope>
    <source>
        <strain evidence="2 3">DSM 21376</strain>
    </source>
</reference>
<dbReference type="PATRIC" id="fig|1423806.3.peg.2237"/>